<accession>A0A0A8YIJ4</accession>
<reference evidence="1" key="2">
    <citation type="journal article" date="2015" name="Data Brief">
        <title>Shoot transcriptome of the giant reed, Arundo donax.</title>
        <authorList>
            <person name="Barrero R.A."/>
            <person name="Guerrero F.D."/>
            <person name="Moolhuijzen P."/>
            <person name="Goolsby J.A."/>
            <person name="Tidwell J."/>
            <person name="Bellgard S.E."/>
            <person name="Bellgard M.I."/>
        </authorList>
    </citation>
    <scope>NUCLEOTIDE SEQUENCE</scope>
    <source>
        <tissue evidence="1">Shoot tissue taken approximately 20 cm above the soil surface</tissue>
    </source>
</reference>
<evidence type="ECO:0000313" key="1">
    <source>
        <dbReference type="EMBL" id="JAD25318.1"/>
    </source>
</evidence>
<sequence>MPISLSFCKNSDNNLSAECRILLIQRMYAHELLINLAN</sequence>
<proteinExistence type="predicted"/>
<dbReference type="EMBL" id="GBRH01272577">
    <property type="protein sequence ID" value="JAD25318.1"/>
    <property type="molecule type" value="Transcribed_RNA"/>
</dbReference>
<reference evidence="1" key="1">
    <citation type="submission" date="2014-09" db="EMBL/GenBank/DDBJ databases">
        <authorList>
            <person name="Magalhaes I.L.F."/>
            <person name="Oliveira U."/>
            <person name="Santos F.R."/>
            <person name="Vidigal T.H.D.A."/>
            <person name="Brescovit A.D."/>
            <person name="Santos A.J."/>
        </authorList>
    </citation>
    <scope>NUCLEOTIDE SEQUENCE</scope>
    <source>
        <tissue evidence="1">Shoot tissue taken approximately 20 cm above the soil surface</tissue>
    </source>
</reference>
<dbReference type="AlphaFoldDB" id="A0A0A8YIJ4"/>
<protein>
    <submittedName>
        <fullName evidence="1">Uncharacterized protein</fullName>
    </submittedName>
</protein>
<organism evidence="1">
    <name type="scientific">Arundo donax</name>
    <name type="common">Giant reed</name>
    <name type="synonym">Donax arundinaceus</name>
    <dbReference type="NCBI Taxonomy" id="35708"/>
    <lineage>
        <taxon>Eukaryota</taxon>
        <taxon>Viridiplantae</taxon>
        <taxon>Streptophyta</taxon>
        <taxon>Embryophyta</taxon>
        <taxon>Tracheophyta</taxon>
        <taxon>Spermatophyta</taxon>
        <taxon>Magnoliopsida</taxon>
        <taxon>Liliopsida</taxon>
        <taxon>Poales</taxon>
        <taxon>Poaceae</taxon>
        <taxon>PACMAD clade</taxon>
        <taxon>Arundinoideae</taxon>
        <taxon>Arundineae</taxon>
        <taxon>Arundo</taxon>
    </lineage>
</organism>
<name>A0A0A8YIJ4_ARUDO</name>